<evidence type="ECO:0000313" key="1">
    <source>
        <dbReference type="EMBL" id="GCF15916.1"/>
    </source>
</evidence>
<keyword evidence="2" id="KW-1185">Reference proteome</keyword>
<evidence type="ECO:0000313" key="2">
    <source>
        <dbReference type="Proteomes" id="UP000304382"/>
    </source>
</evidence>
<sequence>MNRRQYLTAISVATTGALTGCLSSGNSSEPTCSDESSWSPRVQAEIVTLSPGNSTEIDVHISSLTRFQLFGHLVHDSDVVDLSFDEDMVSPTPDQALDSSPPVWRWEDCTTVDITLPVSVASDASPGEYEWGFSISEEIGEPHSNDFYYTIIINSD</sequence>
<comment type="caution">
    <text evidence="1">The sequence shown here is derived from an EMBL/GenBank/DDBJ whole genome shotgun (WGS) entry which is preliminary data.</text>
</comment>
<organism evidence="1 2">
    <name type="scientific">Haloarcula mannanilytica</name>
    <dbReference type="NCBI Taxonomy" id="2509225"/>
    <lineage>
        <taxon>Archaea</taxon>
        <taxon>Methanobacteriati</taxon>
        <taxon>Methanobacteriota</taxon>
        <taxon>Stenosarchaea group</taxon>
        <taxon>Halobacteria</taxon>
        <taxon>Halobacteriales</taxon>
        <taxon>Haloarculaceae</taxon>
        <taxon>Haloarcula</taxon>
    </lineage>
</organism>
<name>A0A4C2ENK7_9EURY</name>
<dbReference type="AlphaFoldDB" id="A0A4C2ENK7"/>
<proteinExistence type="predicted"/>
<dbReference type="PROSITE" id="PS51257">
    <property type="entry name" value="PROKAR_LIPOPROTEIN"/>
    <property type="match status" value="1"/>
</dbReference>
<dbReference type="EMBL" id="BIXZ01000012">
    <property type="protein sequence ID" value="GCF15916.1"/>
    <property type="molecule type" value="Genomic_DNA"/>
</dbReference>
<accession>A0A4C2ENK7</accession>
<protein>
    <submittedName>
        <fullName evidence="1">Uncharacterized protein</fullName>
    </submittedName>
</protein>
<dbReference type="Proteomes" id="UP000304382">
    <property type="component" value="Unassembled WGS sequence"/>
</dbReference>
<reference evidence="1 2" key="1">
    <citation type="submission" date="2019-02" db="EMBL/GenBank/DDBJ databases">
        <title>Haloarcula mannanilyticum sp. nov., a mannan degrading haloarchaeon isolated from commercial salt.</title>
        <authorList>
            <person name="Enomoto S."/>
            <person name="Shimane Y."/>
            <person name="Kamekura M."/>
            <person name="Ito T."/>
            <person name="Moriya O."/>
            <person name="Ihara K."/>
            <person name="Takahashi-Ando N."/>
            <person name="Fukushima Y."/>
            <person name="Yoshida Y."/>
            <person name="Usama R."/>
            <person name="Takai K."/>
            <person name="Minegishi H."/>
        </authorList>
    </citation>
    <scope>NUCLEOTIDE SEQUENCE [LARGE SCALE GENOMIC DNA]</scope>
    <source>
        <strain evidence="1 2">MD130-1</strain>
    </source>
</reference>
<gene>
    <name evidence="1" type="ORF">Harman_38510</name>
</gene>